<name>A0A1M7SKQ6_FERGO</name>
<evidence type="ECO:0000256" key="4">
    <source>
        <dbReference type="RuleBase" id="RU003744"/>
    </source>
</evidence>
<evidence type="ECO:0000313" key="8">
    <source>
        <dbReference type="Proteomes" id="UP000184207"/>
    </source>
</evidence>
<evidence type="ECO:0000259" key="5">
    <source>
        <dbReference type="SMART" id="SM00062"/>
    </source>
</evidence>
<dbReference type="GO" id="GO:0030313">
    <property type="term" value="C:cell envelope"/>
    <property type="evidence" value="ECO:0007669"/>
    <property type="project" value="UniProtKB-SubCell"/>
</dbReference>
<protein>
    <submittedName>
        <fullName evidence="7">Amino acid ABC transporter substrate-binding protein, PAAT family</fullName>
    </submittedName>
</protein>
<sequence length="250" mass="27781">MKKILWWLLLVTFVMATVLSFGQSLTEIKKRGKLVIGTEPTFPPFEFVDEKNQVVGFDIDIANELAKRLGVKLEVVNLPFDSLIPALQQGKIDLIIAGMTITEERAKVVDFSKPYFEANQAIVVRKGSDFLPKGFDGLVGKKVAVQLGTTGDLVVSEIKGIEVVRFQKFTDAFLELQNGRVDAVVLDEAPAKAYVKKFPKFTISAVVDTGETYGIAVRKGNKELLNFVNQTLDIMKGSGTYSKLLQKWFE</sequence>
<comment type="subcellular location">
    <subcellularLocation>
        <location evidence="1">Cell envelope</location>
    </subcellularLocation>
</comment>
<proteinExistence type="inferred from homology"/>
<dbReference type="SMART" id="SM00079">
    <property type="entry name" value="PBPe"/>
    <property type="match status" value="1"/>
</dbReference>
<accession>A0A1M7SKQ6</accession>
<dbReference type="EMBL" id="FRDJ01000004">
    <property type="protein sequence ID" value="SHN59054.1"/>
    <property type="molecule type" value="Genomic_DNA"/>
</dbReference>
<evidence type="ECO:0000256" key="3">
    <source>
        <dbReference type="ARBA" id="ARBA00022729"/>
    </source>
</evidence>
<dbReference type="AlphaFoldDB" id="A0A1M7SKQ6"/>
<feature type="domain" description="Solute-binding protein family 3/N-terminal" evidence="5">
    <location>
        <begin position="33"/>
        <end position="250"/>
    </location>
</feature>
<dbReference type="InterPro" id="IPR018313">
    <property type="entry name" value="SBP_3_CS"/>
</dbReference>
<dbReference type="OrthoDB" id="9774451at2"/>
<dbReference type="GO" id="GO:0015276">
    <property type="term" value="F:ligand-gated monoatomic ion channel activity"/>
    <property type="evidence" value="ECO:0007669"/>
    <property type="project" value="InterPro"/>
</dbReference>
<evidence type="ECO:0000313" key="7">
    <source>
        <dbReference type="EMBL" id="SHN59054.1"/>
    </source>
</evidence>
<comment type="similarity">
    <text evidence="2 4">Belongs to the bacterial solute-binding protein 3 family.</text>
</comment>
<evidence type="ECO:0000256" key="1">
    <source>
        <dbReference type="ARBA" id="ARBA00004196"/>
    </source>
</evidence>
<dbReference type="Proteomes" id="UP000184207">
    <property type="component" value="Unassembled WGS sequence"/>
</dbReference>
<dbReference type="STRING" id="1121883.SAMN02745226_01011"/>
<evidence type="ECO:0000256" key="2">
    <source>
        <dbReference type="ARBA" id="ARBA00010333"/>
    </source>
</evidence>
<dbReference type="InterPro" id="IPR001320">
    <property type="entry name" value="Iontro_rcpt_C"/>
</dbReference>
<dbReference type="RefSeq" id="WP_072759042.1">
    <property type="nucleotide sequence ID" value="NZ_FRDJ01000004.1"/>
</dbReference>
<organism evidence="7 8">
    <name type="scientific">Fervidobacterium gondwanense DSM 13020</name>
    <dbReference type="NCBI Taxonomy" id="1121883"/>
    <lineage>
        <taxon>Bacteria</taxon>
        <taxon>Thermotogati</taxon>
        <taxon>Thermotogota</taxon>
        <taxon>Thermotogae</taxon>
        <taxon>Thermotogales</taxon>
        <taxon>Fervidobacteriaceae</taxon>
        <taxon>Fervidobacterium</taxon>
    </lineage>
</organism>
<keyword evidence="3" id="KW-0732">Signal</keyword>
<dbReference type="Pfam" id="PF00497">
    <property type="entry name" value="SBP_bac_3"/>
    <property type="match status" value="1"/>
</dbReference>
<dbReference type="InterPro" id="IPR001638">
    <property type="entry name" value="Solute-binding_3/MltF_N"/>
</dbReference>
<dbReference type="PANTHER" id="PTHR35936:SF17">
    <property type="entry name" value="ARGININE-BINDING EXTRACELLULAR PROTEIN ARTP"/>
    <property type="match status" value="1"/>
</dbReference>
<dbReference type="FunFam" id="3.40.190.10:FF:000002">
    <property type="entry name" value="Glutamine ABC transporter periplasmic protein"/>
    <property type="match status" value="1"/>
</dbReference>
<dbReference type="SUPFAM" id="SSF53850">
    <property type="entry name" value="Periplasmic binding protein-like II"/>
    <property type="match status" value="1"/>
</dbReference>
<dbReference type="GO" id="GO:0016020">
    <property type="term" value="C:membrane"/>
    <property type="evidence" value="ECO:0007669"/>
    <property type="project" value="InterPro"/>
</dbReference>
<dbReference type="CDD" id="cd13624">
    <property type="entry name" value="PBP2_Arg_Lys_His"/>
    <property type="match status" value="1"/>
</dbReference>
<dbReference type="PANTHER" id="PTHR35936">
    <property type="entry name" value="MEMBRANE-BOUND LYTIC MUREIN TRANSGLYCOSYLASE F"/>
    <property type="match status" value="1"/>
</dbReference>
<evidence type="ECO:0000259" key="6">
    <source>
        <dbReference type="SMART" id="SM00079"/>
    </source>
</evidence>
<feature type="domain" description="Ionotropic glutamate receptor C-terminal" evidence="6">
    <location>
        <begin position="33"/>
        <end position="250"/>
    </location>
</feature>
<dbReference type="PROSITE" id="PS01039">
    <property type="entry name" value="SBP_BACTERIAL_3"/>
    <property type="match status" value="1"/>
</dbReference>
<dbReference type="Gene3D" id="3.40.190.10">
    <property type="entry name" value="Periplasmic binding protein-like II"/>
    <property type="match status" value="2"/>
</dbReference>
<dbReference type="SMART" id="SM00062">
    <property type="entry name" value="PBPb"/>
    <property type="match status" value="1"/>
</dbReference>
<keyword evidence="8" id="KW-1185">Reference proteome</keyword>
<gene>
    <name evidence="7" type="ORF">SAMN02745226_01011</name>
</gene>
<reference evidence="8" key="1">
    <citation type="submission" date="2016-12" db="EMBL/GenBank/DDBJ databases">
        <authorList>
            <person name="Varghese N."/>
            <person name="Submissions S."/>
        </authorList>
    </citation>
    <scope>NUCLEOTIDE SEQUENCE [LARGE SCALE GENOMIC DNA]</scope>
    <source>
        <strain evidence="8">DSM 13020</strain>
    </source>
</reference>